<feature type="region of interest" description="Disordered" evidence="2">
    <location>
        <begin position="91"/>
        <end position="122"/>
    </location>
</feature>
<feature type="compositionally biased region" description="Low complexity" evidence="2">
    <location>
        <begin position="91"/>
        <end position="114"/>
    </location>
</feature>
<reference evidence="3 4" key="2">
    <citation type="submission" date="2016-08" db="EMBL/GenBank/DDBJ databases">
        <title>Pervasive Adenine N6-methylation of Active Genes in Fungi.</title>
        <authorList>
            <consortium name="DOE Joint Genome Institute"/>
            <person name="Mondo S.J."/>
            <person name="Dannebaum R.O."/>
            <person name="Kuo R.C."/>
            <person name="Labutti K."/>
            <person name="Haridas S."/>
            <person name="Kuo A."/>
            <person name="Salamov A."/>
            <person name="Ahrendt S.R."/>
            <person name="Lipzen A."/>
            <person name="Sullivan W."/>
            <person name="Andreopoulos W.B."/>
            <person name="Clum A."/>
            <person name="Lindquist E."/>
            <person name="Daum C."/>
            <person name="Ramamoorthy G.K."/>
            <person name="Gryganskyi A."/>
            <person name="Culley D."/>
            <person name="Magnuson J.K."/>
            <person name="James T.Y."/>
            <person name="O'Malley M.A."/>
            <person name="Stajich J.E."/>
            <person name="Spatafora J.W."/>
            <person name="Visel A."/>
            <person name="Grigoriev I.V."/>
        </authorList>
    </citation>
    <scope>NUCLEOTIDE SEQUENCE [LARGE SCALE GENOMIC DNA]</scope>
    <source>
        <strain evidence="4">finn</strain>
    </source>
</reference>
<evidence type="ECO:0000256" key="1">
    <source>
        <dbReference type="SAM" id="Coils"/>
    </source>
</evidence>
<dbReference type="AlphaFoldDB" id="A0A1Y1VKH0"/>
<protein>
    <submittedName>
        <fullName evidence="3">Uncharacterized protein</fullName>
    </submittedName>
</protein>
<feature type="region of interest" description="Disordered" evidence="2">
    <location>
        <begin position="65"/>
        <end position="84"/>
    </location>
</feature>
<reference evidence="3 4" key="1">
    <citation type="submission" date="2016-08" db="EMBL/GenBank/DDBJ databases">
        <title>Genomes of anaerobic fungi encode conserved fungal cellulosomes for biomass hydrolysis.</title>
        <authorList>
            <consortium name="DOE Joint Genome Institute"/>
            <person name="Haitjema C.H."/>
            <person name="Gilmore S.P."/>
            <person name="Henske J.K."/>
            <person name="Solomon K.V."/>
            <person name="De Groot R."/>
            <person name="Kuo A."/>
            <person name="Mondo S.J."/>
            <person name="Salamov A.A."/>
            <person name="Labutti K."/>
            <person name="Zhao Z."/>
            <person name="Chiniquy J."/>
            <person name="Barry K."/>
            <person name="Brewer H.M."/>
            <person name="Purvine S.O."/>
            <person name="Wright A.T."/>
            <person name="Boxma B."/>
            <person name="Van Alen T."/>
            <person name="Hackstein J.H."/>
            <person name="Baker S.E."/>
            <person name="Grigoriev I.V."/>
            <person name="O'Malley M.A."/>
        </authorList>
    </citation>
    <scope>NUCLEOTIDE SEQUENCE [LARGE SCALE GENOMIC DNA]</scope>
    <source>
        <strain evidence="4">finn</strain>
    </source>
</reference>
<dbReference type="STRING" id="1754191.A0A1Y1VKH0"/>
<comment type="caution">
    <text evidence="3">The sequence shown here is derived from an EMBL/GenBank/DDBJ whole genome shotgun (WGS) entry which is preliminary data.</text>
</comment>
<dbReference type="Proteomes" id="UP000193719">
    <property type="component" value="Unassembled WGS sequence"/>
</dbReference>
<evidence type="ECO:0000313" key="3">
    <source>
        <dbReference type="EMBL" id="ORX58580.1"/>
    </source>
</evidence>
<dbReference type="EMBL" id="MCFH01000004">
    <property type="protein sequence ID" value="ORX58580.1"/>
    <property type="molecule type" value="Genomic_DNA"/>
</dbReference>
<dbReference type="OrthoDB" id="10420599at2759"/>
<proteinExistence type="predicted"/>
<organism evidence="3 4">
    <name type="scientific">Piromyces finnis</name>
    <dbReference type="NCBI Taxonomy" id="1754191"/>
    <lineage>
        <taxon>Eukaryota</taxon>
        <taxon>Fungi</taxon>
        <taxon>Fungi incertae sedis</taxon>
        <taxon>Chytridiomycota</taxon>
        <taxon>Chytridiomycota incertae sedis</taxon>
        <taxon>Neocallimastigomycetes</taxon>
        <taxon>Neocallimastigales</taxon>
        <taxon>Neocallimastigaceae</taxon>
        <taxon>Piromyces</taxon>
    </lineage>
</organism>
<feature type="region of interest" description="Disordered" evidence="2">
    <location>
        <begin position="276"/>
        <end position="304"/>
    </location>
</feature>
<gene>
    <name evidence="3" type="ORF">BCR36DRAFT_394997</name>
</gene>
<evidence type="ECO:0000313" key="4">
    <source>
        <dbReference type="Proteomes" id="UP000193719"/>
    </source>
</evidence>
<feature type="coiled-coil region" evidence="1">
    <location>
        <begin position="369"/>
        <end position="424"/>
    </location>
</feature>
<feature type="compositionally biased region" description="Low complexity" evidence="2">
    <location>
        <begin position="286"/>
        <end position="304"/>
    </location>
</feature>
<keyword evidence="4" id="KW-1185">Reference proteome</keyword>
<keyword evidence="1" id="KW-0175">Coiled coil</keyword>
<sequence>MRPLKVVKPKEVENEGISWNFDSDDEDEKTNKVVKFASTTSSSSINNIPPISSSSSLHASSSCSIASEAPPLTPIKEDSSSTKNTELSINNINANTNSNSNLNLNNTIKNNQSTLPSDNINNSNIQSPPKYYMQKNSSSELGFHSLPRSKGRFIIDTGDSALHCESPSSINTSSIKSLNRGNSLYSNSTIGNNNAFDNTTPMKFPNGTKAMLGRHLSLAEKCGSYSNDNLIIEKRSRFEVSHPSSSSAIEPKPSRFIITEGNNSTFTEGRRSRVIEVTSEPPSRHSSNGSISSSNNSINSNSYNNLINSESDITGMKGINRKIEMLMQNSEHQNKLLELIQTNISQKKILTSNTIYNTSEESNEVIKTAESLMKKLNDVLKELDYLKMENKILKQNIEKTNKINGQLNQKLISLKQENELLLQKKNQQNQ</sequence>
<name>A0A1Y1VKH0_9FUNG</name>
<evidence type="ECO:0000256" key="2">
    <source>
        <dbReference type="SAM" id="MobiDB-lite"/>
    </source>
</evidence>
<feature type="region of interest" description="Disordered" evidence="2">
    <location>
        <begin position="37"/>
        <end position="57"/>
    </location>
</feature>
<accession>A0A1Y1VKH0</accession>